<dbReference type="GO" id="GO:0015074">
    <property type="term" value="P:DNA integration"/>
    <property type="evidence" value="ECO:0007669"/>
    <property type="project" value="InterPro"/>
</dbReference>
<dbReference type="GO" id="GO:0003677">
    <property type="term" value="F:DNA binding"/>
    <property type="evidence" value="ECO:0007669"/>
    <property type="project" value="InterPro"/>
</dbReference>
<dbReference type="PROSITE" id="PS51898">
    <property type="entry name" value="TYR_RECOMBINASE"/>
    <property type="match status" value="1"/>
</dbReference>
<dbReference type="KEGG" id="adin:H7849_17175"/>
<evidence type="ECO:0000259" key="6">
    <source>
        <dbReference type="PROSITE" id="PS51898"/>
    </source>
</evidence>
<sequence length="190" mass="21556">MQYLEPAEVLATLRAARARGAREWAMVLVTYKHGMRASEVCNLRLEDIDLKNGNILVKRLKGSLRTTQAVTEHRGEPLLNEHRAIREWLRERRADGSDYLFISQKGGQIHRSQFFRLFKRLATEVGLPPEKRHPHTLKHSLASHLVAANVNLALVKQQLGHKSIGSTMRYVRTTDRQASIATASALMAIF</sequence>
<keyword evidence="5" id="KW-0233">DNA recombination</keyword>
<dbReference type="SUPFAM" id="SSF56349">
    <property type="entry name" value="DNA breaking-rejoining enzymes"/>
    <property type="match status" value="1"/>
</dbReference>
<dbReference type="RefSeq" id="WP_186740993.1">
    <property type="nucleotide sequence ID" value="NZ_CP060394.1"/>
</dbReference>
<evidence type="ECO:0000313" key="8">
    <source>
        <dbReference type="Proteomes" id="UP000515312"/>
    </source>
</evidence>
<gene>
    <name evidence="7" type="ORF">H7849_17175</name>
</gene>
<evidence type="ECO:0000256" key="3">
    <source>
        <dbReference type="ARBA" id="ARBA00023015"/>
    </source>
</evidence>
<dbReference type="Pfam" id="PF00589">
    <property type="entry name" value="Phage_integrase"/>
    <property type="match status" value="1"/>
</dbReference>
<organism evidence="7 8">
    <name type="scientific">Alloacidobacterium dinghuense</name>
    <dbReference type="NCBI Taxonomy" id="2763107"/>
    <lineage>
        <taxon>Bacteria</taxon>
        <taxon>Pseudomonadati</taxon>
        <taxon>Acidobacteriota</taxon>
        <taxon>Terriglobia</taxon>
        <taxon>Terriglobales</taxon>
        <taxon>Acidobacteriaceae</taxon>
        <taxon>Alloacidobacterium</taxon>
    </lineage>
</organism>
<dbReference type="PANTHER" id="PTHR30349">
    <property type="entry name" value="PHAGE INTEGRASE-RELATED"/>
    <property type="match status" value="1"/>
</dbReference>
<dbReference type="EMBL" id="CP060394">
    <property type="protein sequence ID" value="QNI30838.1"/>
    <property type="molecule type" value="Genomic_DNA"/>
</dbReference>
<dbReference type="GO" id="GO:0006310">
    <property type="term" value="P:DNA recombination"/>
    <property type="evidence" value="ECO:0007669"/>
    <property type="project" value="UniProtKB-KW"/>
</dbReference>
<dbReference type="InterPro" id="IPR050090">
    <property type="entry name" value="Tyrosine_recombinase_XerCD"/>
</dbReference>
<dbReference type="InterPro" id="IPR013762">
    <property type="entry name" value="Integrase-like_cat_sf"/>
</dbReference>
<dbReference type="InterPro" id="IPR002104">
    <property type="entry name" value="Integrase_catalytic"/>
</dbReference>
<protein>
    <submittedName>
        <fullName evidence="7">Phage integrase family protein</fullName>
    </submittedName>
</protein>
<evidence type="ECO:0000256" key="5">
    <source>
        <dbReference type="ARBA" id="ARBA00023172"/>
    </source>
</evidence>
<evidence type="ECO:0000256" key="1">
    <source>
        <dbReference type="ARBA" id="ARBA00008857"/>
    </source>
</evidence>
<keyword evidence="8" id="KW-1185">Reference proteome</keyword>
<evidence type="ECO:0000256" key="2">
    <source>
        <dbReference type="ARBA" id="ARBA00022558"/>
    </source>
</evidence>
<evidence type="ECO:0000313" key="7">
    <source>
        <dbReference type="EMBL" id="QNI30838.1"/>
    </source>
</evidence>
<dbReference type="PANTHER" id="PTHR30349:SF62">
    <property type="entry name" value="TYPE 1 FIMBRIAE REGULATORY PROTEIN FIMB-RELATED"/>
    <property type="match status" value="1"/>
</dbReference>
<keyword evidence="4" id="KW-0804">Transcription</keyword>
<dbReference type="InterPro" id="IPR011010">
    <property type="entry name" value="DNA_brk_join_enz"/>
</dbReference>
<accession>A0A7G8BE68</accession>
<name>A0A7G8BE68_9BACT</name>
<feature type="domain" description="Tyr recombinase" evidence="6">
    <location>
        <begin position="1"/>
        <end position="184"/>
    </location>
</feature>
<reference evidence="7 8" key="1">
    <citation type="submission" date="2020-08" db="EMBL/GenBank/DDBJ databases">
        <title>Edaphobacter telluris sp. nov. and Acidobacterium dinghuensis sp. nov., two acidobacteria isolated from forest soil.</title>
        <authorList>
            <person name="Fu J."/>
            <person name="Qiu L."/>
        </authorList>
    </citation>
    <scope>NUCLEOTIDE SEQUENCE [LARGE SCALE GENOMIC DNA]</scope>
    <source>
        <strain evidence="7">4Y35</strain>
    </source>
</reference>
<keyword evidence="2" id="KW-1029">Fimbrium biogenesis</keyword>
<dbReference type="Gene3D" id="1.10.443.10">
    <property type="entry name" value="Intergrase catalytic core"/>
    <property type="match status" value="1"/>
</dbReference>
<proteinExistence type="inferred from homology"/>
<keyword evidence="3" id="KW-0805">Transcription regulation</keyword>
<dbReference type="AlphaFoldDB" id="A0A7G8BE68"/>
<evidence type="ECO:0000256" key="4">
    <source>
        <dbReference type="ARBA" id="ARBA00023163"/>
    </source>
</evidence>
<dbReference type="Proteomes" id="UP000515312">
    <property type="component" value="Chromosome"/>
</dbReference>
<comment type="similarity">
    <text evidence="1">Belongs to the 'phage' integrase family.</text>
</comment>